<organism evidence="1 2">
    <name type="scientific">Ensete ventricosum</name>
    <name type="common">Abyssinian banana</name>
    <name type="synonym">Musa ensete</name>
    <dbReference type="NCBI Taxonomy" id="4639"/>
    <lineage>
        <taxon>Eukaryota</taxon>
        <taxon>Viridiplantae</taxon>
        <taxon>Streptophyta</taxon>
        <taxon>Embryophyta</taxon>
        <taxon>Tracheophyta</taxon>
        <taxon>Spermatophyta</taxon>
        <taxon>Magnoliopsida</taxon>
        <taxon>Liliopsida</taxon>
        <taxon>Zingiberales</taxon>
        <taxon>Musaceae</taxon>
        <taxon>Ensete</taxon>
    </lineage>
</organism>
<gene>
    <name evidence="1" type="ORF">B296_00011680</name>
</gene>
<dbReference type="EMBL" id="AMZH03008027">
    <property type="protein sequence ID" value="RRT59876.1"/>
    <property type="molecule type" value="Genomic_DNA"/>
</dbReference>
<evidence type="ECO:0000313" key="1">
    <source>
        <dbReference type="EMBL" id="RRT59876.1"/>
    </source>
</evidence>
<accession>A0A426Z7E0</accession>
<protein>
    <submittedName>
        <fullName evidence="1">Uncharacterized protein</fullName>
    </submittedName>
</protein>
<sequence>MRPPMGSRLVSWKLPPHQTNTLLRGEEEKKRTESCSQFYYLRREGTRPYCGERGTRVSLRISPRGVGFFPLTTLRRVDLRCNQYVGTIRGVSTRNHTGCGTCAGHRALLAVSHSLVPTDGRRKLIWSASQHIGNHTQRHCTHPNGCTGSFSRRRG</sequence>
<proteinExistence type="predicted"/>
<reference evidence="1 2" key="1">
    <citation type="journal article" date="2014" name="Agronomy (Basel)">
        <title>A Draft Genome Sequence for Ensete ventricosum, the Drought-Tolerant Tree Against Hunger.</title>
        <authorList>
            <person name="Harrison J."/>
            <person name="Moore K.A."/>
            <person name="Paszkiewicz K."/>
            <person name="Jones T."/>
            <person name="Grant M."/>
            <person name="Ambacheew D."/>
            <person name="Muzemil S."/>
            <person name="Studholme D.J."/>
        </authorList>
    </citation>
    <scope>NUCLEOTIDE SEQUENCE [LARGE SCALE GENOMIC DNA]</scope>
</reference>
<evidence type="ECO:0000313" key="2">
    <source>
        <dbReference type="Proteomes" id="UP000287651"/>
    </source>
</evidence>
<name>A0A426Z7E0_ENSVE</name>
<dbReference type="Proteomes" id="UP000287651">
    <property type="component" value="Unassembled WGS sequence"/>
</dbReference>
<dbReference type="AlphaFoldDB" id="A0A426Z7E0"/>
<comment type="caution">
    <text evidence="1">The sequence shown here is derived from an EMBL/GenBank/DDBJ whole genome shotgun (WGS) entry which is preliminary data.</text>
</comment>